<dbReference type="Proteomes" id="UP000290407">
    <property type="component" value="Unassembled WGS sequence"/>
</dbReference>
<evidence type="ECO:0000313" key="1">
    <source>
        <dbReference type="EMBL" id="RYC69942.1"/>
    </source>
</evidence>
<reference evidence="1 2" key="1">
    <citation type="submission" date="2019-01" db="EMBL/GenBank/DDBJ databases">
        <title>Spirosoma flava sp. nov., a propanil-degrading bacterium isolated from herbicide-contaminated soil.</title>
        <authorList>
            <person name="Zhang L."/>
            <person name="Jiang J.-D."/>
        </authorList>
    </citation>
    <scope>NUCLEOTIDE SEQUENCE [LARGE SCALE GENOMIC DNA]</scope>
    <source>
        <strain evidence="1 2">TY50</strain>
    </source>
</reference>
<dbReference type="RefSeq" id="WP_129601196.1">
    <property type="nucleotide sequence ID" value="NZ_SBLB01000002.1"/>
</dbReference>
<keyword evidence="2" id="KW-1185">Reference proteome</keyword>
<dbReference type="Pfam" id="PF18939">
    <property type="entry name" value="DUF5686"/>
    <property type="match status" value="1"/>
</dbReference>
<accession>A0A4Q2UME6</accession>
<evidence type="ECO:0000313" key="2">
    <source>
        <dbReference type="Proteomes" id="UP000290407"/>
    </source>
</evidence>
<evidence type="ECO:0008006" key="3">
    <source>
        <dbReference type="Google" id="ProtNLM"/>
    </source>
</evidence>
<proteinExistence type="predicted"/>
<name>A0A4Q2UME6_9BACT</name>
<dbReference type="InterPro" id="IPR043741">
    <property type="entry name" value="DUF5686"/>
</dbReference>
<dbReference type="EMBL" id="SBLB01000002">
    <property type="protein sequence ID" value="RYC69942.1"/>
    <property type="molecule type" value="Genomic_DNA"/>
</dbReference>
<protein>
    <recommendedName>
        <fullName evidence="3">Carboxypeptidase-like regulatory domain-containing protein</fullName>
    </recommendedName>
</protein>
<gene>
    <name evidence="1" type="ORF">EQG79_08700</name>
</gene>
<sequence>MRKVDEHRSKNNFAEINAYECEAYNRISISVQNLSEKFKQKRIIRDIYQKLAQIESLRDKNANLVIPIYLSEAISTIYFKKNPMRMKEIVQKSYSKGLGIADNDFITQLTASGYNTINFYQNWIGLFRKEFMSPLAKGGTGVYTYFLRDTTQVGLHTCFRIDFDPKNTRDLAFRGTLWIDTTSYALVQIDANIDKTANINFIDKIQIQQEYEQLGEKEDTWMPEKTRLVIDASELFDKSTGVVIGLAINLKDVIVNKPKELAFFDAPVEIRADSKEADDAFWTQQRQEKLTKDEQLSLALIDTVSQVPSFRRLSKAVNFFVNGGYVRLTKAVELGSAFFSYARNNIEQNRFWLGMRTSPGFSKKWQINGYLAYGTRDKILKRDLEITYVPSTAPLTRFGLKANLDIDQIGIRQEDIGDNALFRLASRFGRSNGAFYQRDYQVFFQKDFSQNITTTLTLRHRAFYPLDYFYPEEFSKERFSIVTPFNAPEASFALRYIPNRIPSRNPNRIRTRAGKSAPVIGLKYTFGHVSDTLLASVGSQLGNYHIVKVDFSHMLRFGLFGKTDYTIEGLYTPSLLPINLLNVHLGNETFVYAKNAFNLMNYSEFASDRYLSLSFHHSFEGLVTNRIPLLNRWGLRTFAVGKLLYGSLRVDNEELVSKYFESSPEYLPQLYLPKSIGPTPYVELGYGIDNIFRFLRVAAVHRLTHLNAPGTRSFGIRAAIHVSL</sequence>
<comment type="caution">
    <text evidence="1">The sequence shown here is derived from an EMBL/GenBank/DDBJ whole genome shotgun (WGS) entry which is preliminary data.</text>
</comment>
<organism evidence="1 2">
    <name type="scientific">Spirosoma sordidisoli</name>
    <dbReference type="NCBI Taxonomy" id="2502893"/>
    <lineage>
        <taxon>Bacteria</taxon>
        <taxon>Pseudomonadati</taxon>
        <taxon>Bacteroidota</taxon>
        <taxon>Cytophagia</taxon>
        <taxon>Cytophagales</taxon>
        <taxon>Cytophagaceae</taxon>
        <taxon>Spirosoma</taxon>
    </lineage>
</organism>
<dbReference type="AlphaFoldDB" id="A0A4Q2UME6"/>